<dbReference type="EMBL" id="KZ857451">
    <property type="protein sequence ID" value="RDX44357.1"/>
    <property type="molecule type" value="Genomic_DNA"/>
</dbReference>
<gene>
    <name evidence="2" type="ORF">OH76DRAFT_1540802</name>
</gene>
<reference evidence="2 3" key="1">
    <citation type="journal article" date="2018" name="Biotechnol. Biofuels">
        <title>Integrative visual omics of the white-rot fungus Polyporus brumalis exposes the biotechnological potential of its oxidative enzymes for delignifying raw plant biomass.</title>
        <authorList>
            <person name="Miyauchi S."/>
            <person name="Rancon A."/>
            <person name="Drula E."/>
            <person name="Hage H."/>
            <person name="Chaduli D."/>
            <person name="Favel A."/>
            <person name="Grisel S."/>
            <person name="Henrissat B."/>
            <person name="Herpoel-Gimbert I."/>
            <person name="Ruiz-Duenas F.J."/>
            <person name="Chevret D."/>
            <person name="Hainaut M."/>
            <person name="Lin J."/>
            <person name="Wang M."/>
            <person name="Pangilinan J."/>
            <person name="Lipzen A."/>
            <person name="Lesage-Meessen L."/>
            <person name="Navarro D."/>
            <person name="Riley R."/>
            <person name="Grigoriev I.V."/>
            <person name="Zhou S."/>
            <person name="Raouche S."/>
            <person name="Rosso M.N."/>
        </authorList>
    </citation>
    <scope>NUCLEOTIDE SEQUENCE [LARGE SCALE GENOMIC DNA]</scope>
    <source>
        <strain evidence="2 3">BRFM 1820</strain>
    </source>
</reference>
<evidence type="ECO:0000256" key="1">
    <source>
        <dbReference type="SAM" id="MobiDB-lite"/>
    </source>
</evidence>
<proteinExistence type="predicted"/>
<sequence length="178" mass="20244">HFRSGTPLSILRRFLPQFCSKSLHLFVVAPSQRHPPTLMAPSAATFPKLTNRNYQQWKLDMEARLRTFGALRIVKGEETRPQFAPPLDAVSVENFVISMAGWTWLLGRFGTVWRGSSRRTWSQSETILVQCGRSWRPCTCRNVPVRVLTPTTRSYPSPRPRTSPSAPSRREPHSSSPT</sequence>
<dbReference type="OrthoDB" id="10464805at2759"/>
<feature type="region of interest" description="Disordered" evidence="1">
    <location>
        <begin position="150"/>
        <end position="178"/>
    </location>
</feature>
<evidence type="ECO:0000313" key="2">
    <source>
        <dbReference type="EMBL" id="RDX44357.1"/>
    </source>
</evidence>
<evidence type="ECO:0000313" key="3">
    <source>
        <dbReference type="Proteomes" id="UP000256964"/>
    </source>
</evidence>
<dbReference type="Proteomes" id="UP000256964">
    <property type="component" value="Unassembled WGS sequence"/>
</dbReference>
<dbReference type="AlphaFoldDB" id="A0A371CVQ3"/>
<organism evidence="2 3">
    <name type="scientific">Lentinus brumalis</name>
    <dbReference type="NCBI Taxonomy" id="2498619"/>
    <lineage>
        <taxon>Eukaryota</taxon>
        <taxon>Fungi</taxon>
        <taxon>Dikarya</taxon>
        <taxon>Basidiomycota</taxon>
        <taxon>Agaricomycotina</taxon>
        <taxon>Agaricomycetes</taxon>
        <taxon>Polyporales</taxon>
        <taxon>Polyporaceae</taxon>
        <taxon>Lentinus</taxon>
    </lineage>
</organism>
<keyword evidence="3" id="KW-1185">Reference proteome</keyword>
<protein>
    <recommendedName>
        <fullName evidence="4">DUF4219 domain-containing protein</fullName>
    </recommendedName>
</protein>
<dbReference type="STRING" id="139420.A0A371CVQ3"/>
<feature type="non-terminal residue" evidence="2">
    <location>
        <position position="1"/>
    </location>
</feature>
<feature type="compositionally biased region" description="Low complexity" evidence="1">
    <location>
        <begin position="150"/>
        <end position="167"/>
    </location>
</feature>
<accession>A0A371CVQ3</accession>
<evidence type="ECO:0008006" key="4">
    <source>
        <dbReference type="Google" id="ProtNLM"/>
    </source>
</evidence>
<feature type="compositionally biased region" description="Basic and acidic residues" evidence="1">
    <location>
        <begin position="168"/>
        <end position="178"/>
    </location>
</feature>
<name>A0A371CVQ3_9APHY</name>